<dbReference type="Proteomes" id="UP000831467">
    <property type="component" value="Chromosome"/>
</dbReference>
<protein>
    <submittedName>
        <fullName evidence="6">Sugar kinase</fullName>
    </submittedName>
</protein>
<dbReference type="PROSITE" id="PS00584">
    <property type="entry name" value="PFKB_KINASES_2"/>
    <property type="match status" value="1"/>
</dbReference>
<evidence type="ECO:0000256" key="4">
    <source>
        <dbReference type="RuleBase" id="RU003704"/>
    </source>
</evidence>
<proteinExistence type="inferred from homology"/>
<dbReference type="SUPFAM" id="SSF53613">
    <property type="entry name" value="Ribokinase-like"/>
    <property type="match status" value="1"/>
</dbReference>
<evidence type="ECO:0000313" key="7">
    <source>
        <dbReference type="Proteomes" id="UP000831467"/>
    </source>
</evidence>
<dbReference type="PRINTS" id="PR00990">
    <property type="entry name" value="RIBOKINASE"/>
</dbReference>
<dbReference type="GO" id="GO:0016301">
    <property type="term" value="F:kinase activity"/>
    <property type="evidence" value="ECO:0007669"/>
    <property type="project" value="UniProtKB-KW"/>
</dbReference>
<evidence type="ECO:0000259" key="5">
    <source>
        <dbReference type="Pfam" id="PF00294"/>
    </source>
</evidence>
<feature type="domain" description="Carbohydrate kinase PfkB" evidence="5">
    <location>
        <begin position="19"/>
        <end position="312"/>
    </location>
</feature>
<accession>A0ABY4IE28</accession>
<keyword evidence="3 4" id="KW-0418">Kinase</keyword>
<dbReference type="InterPro" id="IPR011611">
    <property type="entry name" value="PfkB_dom"/>
</dbReference>
<name>A0ABY4IE28_9MICO</name>
<dbReference type="InterPro" id="IPR002139">
    <property type="entry name" value="Ribo/fructo_kinase"/>
</dbReference>
<organism evidence="6 7">
    <name type="scientific">Microbacterium sufflavum</name>
    <dbReference type="NCBI Taxonomy" id="2851649"/>
    <lineage>
        <taxon>Bacteria</taxon>
        <taxon>Bacillati</taxon>
        <taxon>Actinomycetota</taxon>
        <taxon>Actinomycetes</taxon>
        <taxon>Micrococcales</taxon>
        <taxon>Microbacteriaceae</taxon>
        <taxon>Microbacterium</taxon>
    </lineage>
</organism>
<dbReference type="PANTHER" id="PTHR43320:SF2">
    <property type="entry name" value="2-DEHYDRO-3-DEOXYGLUCONOKINASE_2-DEHYDRO-3-DEOXYGALACTONOKINASE"/>
    <property type="match status" value="1"/>
</dbReference>
<dbReference type="EMBL" id="CP078076">
    <property type="protein sequence ID" value="UPL10829.1"/>
    <property type="molecule type" value="Genomic_DNA"/>
</dbReference>
<keyword evidence="2 4" id="KW-0808">Transferase</keyword>
<evidence type="ECO:0000256" key="3">
    <source>
        <dbReference type="ARBA" id="ARBA00022777"/>
    </source>
</evidence>
<dbReference type="InterPro" id="IPR052700">
    <property type="entry name" value="Carb_kinase_PfkB-like"/>
</dbReference>
<evidence type="ECO:0000256" key="1">
    <source>
        <dbReference type="ARBA" id="ARBA00010688"/>
    </source>
</evidence>
<comment type="similarity">
    <text evidence="1 4">Belongs to the carbohydrate kinase PfkB family.</text>
</comment>
<evidence type="ECO:0000313" key="6">
    <source>
        <dbReference type="EMBL" id="UPL10829.1"/>
    </source>
</evidence>
<dbReference type="PANTHER" id="PTHR43320">
    <property type="entry name" value="SUGAR KINASE"/>
    <property type="match status" value="1"/>
</dbReference>
<reference evidence="6 7" key="1">
    <citation type="submission" date="2021-06" db="EMBL/GenBank/DDBJ databases">
        <title>Genome-based taxonomic framework of Microbacterium strains isolated from marine environment, the description of four new species and reclassification of four preexisting species.</title>
        <authorList>
            <person name="Lee S.D."/>
            <person name="Kim S.-M."/>
            <person name="Byeon Y.-S."/>
            <person name="Yang H.L."/>
            <person name="Kim I.S."/>
        </authorList>
    </citation>
    <scope>NUCLEOTIDE SEQUENCE [LARGE SCALE GENOMIC DNA]</scope>
    <source>
        <strain evidence="6 7">SSW1-51</strain>
    </source>
</reference>
<dbReference type="CDD" id="cd01166">
    <property type="entry name" value="KdgK"/>
    <property type="match status" value="1"/>
</dbReference>
<dbReference type="Gene3D" id="3.40.1190.20">
    <property type="match status" value="1"/>
</dbReference>
<gene>
    <name evidence="6" type="ORF">KV394_06805</name>
</gene>
<evidence type="ECO:0000256" key="2">
    <source>
        <dbReference type="ARBA" id="ARBA00022679"/>
    </source>
</evidence>
<dbReference type="Pfam" id="PF00294">
    <property type="entry name" value="PfkB"/>
    <property type="match status" value="1"/>
</dbReference>
<dbReference type="InterPro" id="IPR002173">
    <property type="entry name" value="Carboh/pur_kinase_PfkB_CS"/>
</dbReference>
<sequence>MARPVSGPEPSATVPAVDVVTLGETLALFRSTGVGPLAHNTDFTLSVGGAESNVAIAVTRLGGTAAWCGRVGDDAFGELILRELRAEGVRVHAVVDAAAPTAHMVRIARTPVLAQVTYARAGSAGSRLGRTDVPQEVLRAARILHVTGITAALSTTALDTVVGTIADARAHGVTVSFDVNHRAALWDAATACAVYRRLLPEVDIVFAGADEAQLVLDQDAEPEQLARRLADLGPQQAVVKLGAEGCVAVIDGERHAAPGIAIEPVDTVGAGDAFVGGYLAELAAGREPAERLATANAAGAFACLSPGDWEGLPRRSELGLLSATEPVIR</sequence>
<dbReference type="InterPro" id="IPR029056">
    <property type="entry name" value="Ribokinase-like"/>
</dbReference>
<keyword evidence="7" id="KW-1185">Reference proteome</keyword>